<evidence type="ECO:0000259" key="1">
    <source>
        <dbReference type="Pfam" id="PF18557"/>
    </source>
</evidence>
<name>A0A7X1FQ26_9SPHN</name>
<evidence type="ECO:0000313" key="2">
    <source>
        <dbReference type="EMBL" id="MBC2664327.1"/>
    </source>
</evidence>
<dbReference type="Pfam" id="PF18557">
    <property type="entry name" value="NepR"/>
    <property type="match status" value="1"/>
</dbReference>
<organism evidence="2 3">
    <name type="scientific">Novosphingobium flavum</name>
    <dbReference type="NCBI Taxonomy" id="1778672"/>
    <lineage>
        <taxon>Bacteria</taxon>
        <taxon>Pseudomonadati</taxon>
        <taxon>Pseudomonadota</taxon>
        <taxon>Alphaproteobacteria</taxon>
        <taxon>Sphingomonadales</taxon>
        <taxon>Sphingomonadaceae</taxon>
        <taxon>Novosphingobium</taxon>
    </lineage>
</organism>
<keyword evidence="3" id="KW-1185">Reference proteome</keyword>
<dbReference type="AlphaFoldDB" id="A0A7X1FQ26"/>
<dbReference type="EMBL" id="JACLAW010000002">
    <property type="protein sequence ID" value="MBC2664327.1"/>
    <property type="molecule type" value="Genomic_DNA"/>
</dbReference>
<dbReference type="Proteomes" id="UP000566813">
    <property type="component" value="Unassembled WGS sequence"/>
</dbReference>
<comment type="caution">
    <text evidence="2">The sequence shown here is derived from an EMBL/GenBank/DDBJ whole genome shotgun (WGS) entry which is preliminary data.</text>
</comment>
<gene>
    <name evidence="2" type="ORF">H7F51_02215</name>
</gene>
<accession>A0A7X1FQ26</accession>
<dbReference type="InterPro" id="IPR041649">
    <property type="entry name" value="NepR"/>
</dbReference>
<reference evidence="2 3" key="1">
    <citation type="submission" date="2020-08" db="EMBL/GenBank/DDBJ databases">
        <title>The genome sequence of type strain Novosphingobium flavum NBRC 111647.</title>
        <authorList>
            <person name="Liu Y."/>
        </authorList>
    </citation>
    <scope>NUCLEOTIDE SEQUENCE [LARGE SCALE GENOMIC DNA]</scope>
    <source>
        <strain evidence="2 3">NBRC 111647</strain>
    </source>
</reference>
<feature type="domain" description="Anti-sigma factor NepR" evidence="1">
    <location>
        <begin position="13"/>
        <end position="45"/>
    </location>
</feature>
<sequence length="48" mass="5389">MQPETTRAGRKARPEWADGLRQLYDSVVNEPLPDSFADLISKLDDTGK</sequence>
<evidence type="ECO:0000313" key="3">
    <source>
        <dbReference type="Proteomes" id="UP000566813"/>
    </source>
</evidence>
<protein>
    <recommendedName>
        <fullName evidence="1">Anti-sigma factor NepR domain-containing protein</fullName>
    </recommendedName>
</protein>
<proteinExistence type="predicted"/>